<reference evidence="1" key="1">
    <citation type="submission" date="2022-09" db="EMBL/GenBank/DDBJ databases">
        <title>Intensive care unit water sources are persistently colonized with multi-drug resistant bacteria and are the site of extensive horizontal gene transfer of antibiotic resistance genes.</title>
        <authorList>
            <person name="Diorio-Toth L."/>
        </authorList>
    </citation>
    <scope>NUCLEOTIDE SEQUENCE</scope>
    <source>
        <strain evidence="1">GD03782</strain>
    </source>
</reference>
<accession>A0AA42USD8</accession>
<name>A0AA42USD8_9PSED</name>
<evidence type="ECO:0000313" key="2">
    <source>
        <dbReference type="Proteomes" id="UP001160882"/>
    </source>
</evidence>
<evidence type="ECO:0000313" key="1">
    <source>
        <dbReference type="EMBL" id="MDH1629575.1"/>
    </source>
</evidence>
<dbReference type="AlphaFoldDB" id="A0AA42USD8"/>
<dbReference type="RefSeq" id="WP_280080709.1">
    <property type="nucleotide sequence ID" value="NZ_JAOCGG010000006.1"/>
</dbReference>
<sequence length="153" mass="17274">MLRYITNTHVVAPGDRSGTRSEHPITAFMVLEWQTAYSVWKDRPLGQMIDFFGVPRQVMVVLEEDLVVLRYVRDSSYVTREAAGTYTGPQKGLIVHTEYWEDVEHSGSCQIDVFVNGAVRSCRDGAGSSSVIQRTQNTGDRLRRSPPIIRNLT</sequence>
<dbReference type="Proteomes" id="UP001160882">
    <property type="component" value="Unassembled WGS sequence"/>
</dbReference>
<proteinExistence type="predicted"/>
<comment type="caution">
    <text evidence="1">The sequence shown here is derived from an EMBL/GenBank/DDBJ whole genome shotgun (WGS) entry which is preliminary data.</text>
</comment>
<protein>
    <submittedName>
        <fullName evidence="1">Uncharacterized protein</fullName>
    </submittedName>
</protein>
<dbReference type="EMBL" id="JAOCGG010000006">
    <property type="protein sequence ID" value="MDH1629575.1"/>
    <property type="molecule type" value="Genomic_DNA"/>
</dbReference>
<gene>
    <name evidence="1" type="ORF">N5I14_04865</name>
</gene>
<organism evidence="1 2">
    <name type="scientific">Pseudomonas mosselii</name>
    <dbReference type="NCBI Taxonomy" id="78327"/>
    <lineage>
        <taxon>Bacteria</taxon>
        <taxon>Pseudomonadati</taxon>
        <taxon>Pseudomonadota</taxon>
        <taxon>Gammaproteobacteria</taxon>
        <taxon>Pseudomonadales</taxon>
        <taxon>Pseudomonadaceae</taxon>
        <taxon>Pseudomonas</taxon>
    </lineage>
</organism>